<evidence type="ECO:0000313" key="13">
    <source>
        <dbReference type="Proteomes" id="UP000268162"/>
    </source>
</evidence>
<protein>
    <recommendedName>
        <fullName evidence="3">L-lactate dehydrogenase</fullName>
        <ecNumber evidence="3">1.1.1.27</ecNumber>
    </recommendedName>
</protein>
<keyword evidence="5 8" id="KW-0520">NAD</keyword>
<evidence type="ECO:0000256" key="6">
    <source>
        <dbReference type="ARBA" id="ARBA00049258"/>
    </source>
</evidence>
<dbReference type="AlphaFoldDB" id="A0A4V1J4S5"/>
<dbReference type="NCBIfam" id="TIGR01771">
    <property type="entry name" value="L-LDH-NAD"/>
    <property type="match status" value="1"/>
</dbReference>
<evidence type="ECO:0000256" key="8">
    <source>
        <dbReference type="PIRSR" id="PIRSR000102-3"/>
    </source>
</evidence>
<dbReference type="InterPro" id="IPR001236">
    <property type="entry name" value="Lactate/malate_DH_N"/>
</dbReference>
<evidence type="ECO:0000256" key="1">
    <source>
        <dbReference type="ARBA" id="ARBA00004843"/>
    </source>
</evidence>
<feature type="domain" description="Lactate/malate dehydrogenase C-terminal" evidence="11">
    <location>
        <begin position="145"/>
        <end position="301"/>
    </location>
</feature>
<comment type="pathway">
    <text evidence="1">Fermentation; pyruvate fermentation to lactate; (S)-lactate from pyruvate: step 1/1.</text>
</comment>
<dbReference type="UniPathway" id="UPA00554">
    <property type="reaction ID" value="UER00611"/>
</dbReference>
<keyword evidence="13" id="KW-1185">Reference proteome</keyword>
<evidence type="ECO:0000256" key="3">
    <source>
        <dbReference type="ARBA" id="ARBA00012967"/>
    </source>
</evidence>
<dbReference type="Gene3D" id="3.40.50.720">
    <property type="entry name" value="NAD(P)-binding Rossmann-like Domain"/>
    <property type="match status" value="1"/>
</dbReference>
<evidence type="ECO:0000313" key="12">
    <source>
        <dbReference type="EMBL" id="RKP36579.1"/>
    </source>
</evidence>
<dbReference type="Proteomes" id="UP000268162">
    <property type="component" value="Unassembled WGS sequence"/>
</dbReference>
<dbReference type="PANTHER" id="PTHR43128:SF16">
    <property type="entry name" value="L-LACTATE DEHYDROGENASE"/>
    <property type="match status" value="1"/>
</dbReference>
<dbReference type="InterPro" id="IPR036291">
    <property type="entry name" value="NAD(P)-bd_dom_sf"/>
</dbReference>
<dbReference type="PIRSF" id="PIRSF000102">
    <property type="entry name" value="Lac_mal_DH"/>
    <property type="match status" value="1"/>
</dbReference>
<dbReference type="InterPro" id="IPR011304">
    <property type="entry name" value="L-lactate_DH"/>
</dbReference>
<dbReference type="Pfam" id="PF02866">
    <property type="entry name" value="Ldh_1_C"/>
    <property type="match status" value="1"/>
</dbReference>
<comment type="similarity">
    <text evidence="2">Belongs to the LDH/MDH superfamily. LDH family.</text>
</comment>
<dbReference type="InterPro" id="IPR001557">
    <property type="entry name" value="L-lactate/malate_DH"/>
</dbReference>
<feature type="binding site" evidence="8">
    <location>
        <begin position="118"/>
        <end position="120"/>
    </location>
    <ligand>
        <name>NAD(+)</name>
        <dbReference type="ChEBI" id="CHEBI:57540"/>
    </ligand>
</feature>
<dbReference type="Pfam" id="PF00056">
    <property type="entry name" value="Ldh_1_N"/>
    <property type="match status" value="1"/>
</dbReference>
<accession>A0A4V1J4S5</accession>
<feature type="domain" description="Lactate/malate dehydrogenase N-terminal" evidence="10">
    <location>
        <begin position="5"/>
        <end position="142"/>
    </location>
</feature>
<feature type="binding site" evidence="8">
    <location>
        <begin position="11"/>
        <end position="16"/>
    </location>
    <ligand>
        <name>NAD(+)</name>
        <dbReference type="ChEBI" id="CHEBI:57540"/>
    </ligand>
</feature>
<proteinExistence type="inferred from homology"/>
<evidence type="ECO:0000259" key="11">
    <source>
        <dbReference type="Pfam" id="PF02866"/>
    </source>
</evidence>
<evidence type="ECO:0000256" key="2">
    <source>
        <dbReference type="ARBA" id="ARBA00006054"/>
    </source>
</evidence>
<dbReference type="InterPro" id="IPR015955">
    <property type="entry name" value="Lactate_DH/Glyco_Ohase_4_C"/>
</dbReference>
<evidence type="ECO:0000256" key="5">
    <source>
        <dbReference type="ARBA" id="ARBA00023027"/>
    </source>
</evidence>
<reference evidence="13" key="1">
    <citation type="journal article" date="2018" name="Nat. Microbiol.">
        <title>Leveraging single-cell genomics to expand the fungal tree of life.</title>
        <authorList>
            <person name="Ahrendt S.R."/>
            <person name="Quandt C.A."/>
            <person name="Ciobanu D."/>
            <person name="Clum A."/>
            <person name="Salamov A."/>
            <person name="Andreopoulos B."/>
            <person name="Cheng J.F."/>
            <person name="Woyke T."/>
            <person name="Pelin A."/>
            <person name="Henrissat B."/>
            <person name="Reynolds N.K."/>
            <person name="Benny G.L."/>
            <person name="Smith M.E."/>
            <person name="James T.Y."/>
            <person name="Grigoriev I.V."/>
        </authorList>
    </citation>
    <scope>NUCLEOTIDE SEQUENCE [LARGE SCALE GENOMIC DNA]</scope>
    <source>
        <strain evidence="13">RSA 468</strain>
    </source>
</reference>
<dbReference type="SUPFAM" id="SSF51735">
    <property type="entry name" value="NAD(P)-binding Rossmann-fold domains"/>
    <property type="match status" value="1"/>
</dbReference>
<feature type="binding site" evidence="8">
    <location>
        <position position="95"/>
    </location>
    <ligand>
        <name>NAD(+)</name>
        <dbReference type="ChEBI" id="CHEBI:57540"/>
    </ligand>
</feature>
<dbReference type="SUPFAM" id="SSF56327">
    <property type="entry name" value="LDH C-terminal domain-like"/>
    <property type="match status" value="1"/>
</dbReference>
<dbReference type="EC" id="1.1.1.27" evidence="3"/>
<evidence type="ECO:0000256" key="4">
    <source>
        <dbReference type="ARBA" id="ARBA00023002"/>
    </source>
</evidence>
<dbReference type="PRINTS" id="PR00086">
    <property type="entry name" value="LLDHDRGNASE"/>
</dbReference>
<dbReference type="GO" id="GO:0004459">
    <property type="term" value="F:L-lactate dehydrogenase (NAD+) activity"/>
    <property type="evidence" value="ECO:0007669"/>
    <property type="project" value="UniProtKB-EC"/>
</dbReference>
<evidence type="ECO:0000259" key="10">
    <source>
        <dbReference type="Pfam" id="PF00056"/>
    </source>
</evidence>
<feature type="active site" description="Proton acceptor" evidence="7">
    <location>
        <position position="175"/>
    </location>
</feature>
<sequence>MLSRTKVAIIGSGAVGSSIAYAMILRQLPVEILLNDIDAKRAEGEALDLSDSTFVASTTVRSVPASEVGQSDIIVITAGAKQNPGESRANLIDRNYRIMKSVMGSIQPINPKAKIIIVANPVEILCHIAQKLSGLPRNQVFGSGTFLDSARLRLRIAKTLKIHETSIHCYVIGEHGDNQFVAWSSGQAGGASILSFDEFQNADLDAITHEVARKAYEIIDRKGATYYGIGACVANLTESVLYDSARVFPVSCFDPRAQCYVSTPASLGVNGVQRAIEVPMNESEKEAFNKAVTSIKSITDKYD</sequence>
<dbReference type="EMBL" id="ML002629">
    <property type="protein sequence ID" value="RKP36579.1"/>
    <property type="molecule type" value="Genomic_DNA"/>
</dbReference>
<dbReference type="GO" id="GO:0005737">
    <property type="term" value="C:cytoplasm"/>
    <property type="evidence" value="ECO:0007669"/>
    <property type="project" value="InterPro"/>
</dbReference>
<evidence type="ECO:0000256" key="7">
    <source>
        <dbReference type="PIRSR" id="PIRSR000102-1"/>
    </source>
</evidence>
<name>A0A4V1J4S5_9FUNG</name>
<dbReference type="InterPro" id="IPR022383">
    <property type="entry name" value="Lactate/malate_DH_C"/>
</dbReference>
<dbReference type="OrthoDB" id="6270329at2759"/>
<dbReference type="STRING" id="215637.A0A4V1J4S5"/>
<dbReference type="GO" id="GO:0006089">
    <property type="term" value="P:lactate metabolic process"/>
    <property type="evidence" value="ECO:0007669"/>
    <property type="project" value="TreeGrafter"/>
</dbReference>
<gene>
    <name evidence="12" type="ORF">BJ085DRAFT_13950</name>
</gene>
<feature type="binding site" evidence="8">
    <location>
        <position position="36"/>
    </location>
    <ligand>
        <name>NAD(+)</name>
        <dbReference type="ChEBI" id="CHEBI:57540"/>
    </ligand>
</feature>
<dbReference type="PANTHER" id="PTHR43128">
    <property type="entry name" value="L-2-HYDROXYCARBOXYLATE DEHYDROGENASE (NAD(P)(+))"/>
    <property type="match status" value="1"/>
</dbReference>
<comment type="catalytic activity">
    <reaction evidence="6">
        <text>(S)-lactate + NAD(+) = pyruvate + NADH + H(+)</text>
        <dbReference type="Rhea" id="RHEA:23444"/>
        <dbReference type="ChEBI" id="CHEBI:15361"/>
        <dbReference type="ChEBI" id="CHEBI:15378"/>
        <dbReference type="ChEBI" id="CHEBI:16651"/>
        <dbReference type="ChEBI" id="CHEBI:57540"/>
        <dbReference type="ChEBI" id="CHEBI:57945"/>
        <dbReference type="EC" id="1.1.1.27"/>
    </reaction>
</comment>
<organism evidence="12 13">
    <name type="scientific">Dimargaris cristalligena</name>
    <dbReference type="NCBI Taxonomy" id="215637"/>
    <lineage>
        <taxon>Eukaryota</taxon>
        <taxon>Fungi</taxon>
        <taxon>Fungi incertae sedis</taxon>
        <taxon>Zoopagomycota</taxon>
        <taxon>Kickxellomycotina</taxon>
        <taxon>Dimargaritomycetes</taxon>
        <taxon>Dimargaritales</taxon>
        <taxon>Dimargaritaceae</taxon>
        <taxon>Dimargaris</taxon>
    </lineage>
</organism>
<keyword evidence="4 9" id="KW-0560">Oxidoreductase</keyword>
<dbReference type="Gene3D" id="3.90.110.10">
    <property type="entry name" value="Lactate dehydrogenase/glycoside hydrolase, family 4, C-terminal"/>
    <property type="match status" value="1"/>
</dbReference>
<evidence type="ECO:0000256" key="9">
    <source>
        <dbReference type="RuleBase" id="RU003369"/>
    </source>
</evidence>